<dbReference type="EnsemblBacteria" id="ABY33451">
    <property type="protein sequence ID" value="ABY33451"/>
    <property type="gene ID" value="Caur_0198"/>
</dbReference>
<dbReference type="InterPro" id="IPR050680">
    <property type="entry name" value="YpeA/RimI_acetyltransf"/>
</dbReference>
<dbReference type="InterPro" id="IPR000182">
    <property type="entry name" value="GNAT_dom"/>
</dbReference>
<dbReference type="eggNOG" id="COG0456">
    <property type="taxonomic scope" value="Bacteria"/>
</dbReference>
<dbReference type="AlphaFoldDB" id="A9WC58"/>
<protein>
    <submittedName>
        <fullName evidence="4">GCN5-related N-acetyltransferase</fullName>
    </submittedName>
</protein>
<accession>A9WC58</accession>
<gene>
    <name evidence="4" type="ordered locus">Caur_0198</name>
</gene>
<dbReference type="PANTHER" id="PTHR43420:SF44">
    <property type="entry name" value="ACETYLTRANSFERASE YPEA"/>
    <property type="match status" value="1"/>
</dbReference>
<dbReference type="Proteomes" id="UP000002008">
    <property type="component" value="Chromosome"/>
</dbReference>
<proteinExistence type="predicted"/>
<dbReference type="PATRIC" id="fig|324602.8.peg.229"/>
<evidence type="ECO:0000313" key="5">
    <source>
        <dbReference type="Proteomes" id="UP000002008"/>
    </source>
</evidence>
<dbReference type="KEGG" id="cau:Caur_0198"/>
<dbReference type="InterPro" id="IPR016181">
    <property type="entry name" value="Acyl_CoA_acyltransferase"/>
</dbReference>
<evidence type="ECO:0000313" key="4">
    <source>
        <dbReference type="EMBL" id="ABY33451.1"/>
    </source>
</evidence>
<reference evidence="5" key="1">
    <citation type="journal article" date="2011" name="BMC Genomics">
        <title>Complete genome sequence of the filamentous anoxygenic phototrophic bacterium Chloroflexus aurantiacus.</title>
        <authorList>
            <person name="Tang K.H."/>
            <person name="Barry K."/>
            <person name="Chertkov O."/>
            <person name="Dalin E."/>
            <person name="Han C.S."/>
            <person name="Hauser L.J."/>
            <person name="Honchak B.M."/>
            <person name="Karbach L.E."/>
            <person name="Land M.L."/>
            <person name="Lapidus A."/>
            <person name="Larimer F.W."/>
            <person name="Mikhailova N."/>
            <person name="Pitluck S."/>
            <person name="Pierson B.K."/>
            <person name="Blankenship R.E."/>
        </authorList>
    </citation>
    <scope>NUCLEOTIDE SEQUENCE [LARGE SCALE GENOMIC DNA]</scope>
    <source>
        <strain evidence="5">ATCC 29366 / DSM 635 / J-10-fl</strain>
    </source>
</reference>
<name>A9WC58_CHLAA</name>
<feature type="domain" description="N-acetyltransferase" evidence="3">
    <location>
        <begin position="53"/>
        <end position="180"/>
    </location>
</feature>
<dbReference type="HOGENOM" id="CLU_846476_0_0_0"/>
<keyword evidence="2" id="KW-0012">Acyltransferase</keyword>
<dbReference type="InParanoid" id="A9WC58"/>
<dbReference type="STRING" id="324602.Caur_0198"/>
<dbReference type="Gene3D" id="3.40.630.30">
    <property type="match status" value="1"/>
</dbReference>
<dbReference type="PROSITE" id="PS51186">
    <property type="entry name" value="GNAT"/>
    <property type="match status" value="2"/>
</dbReference>
<dbReference type="PANTHER" id="PTHR43420">
    <property type="entry name" value="ACETYLTRANSFERASE"/>
    <property type="match status" value="1"/>
</dbReference>
<dbReference type="GO" id="GO:0047921">
    <property type="term" value="F:aminoglycoside 2'-N-acetyltransferase activity"/>
    <property type="evidence" value="ECO:0000318"/>
    <property type="project" value="GO_Central"/>
</dbReference>
<organism evidence="4 5">
    <name type="scientific">Chloroflexus aurantiacus (strain ATCC 29366 / DSM 635 / J-10-fl)</name>
    <dbReference type="NCBI Taxonomy" id="324602"/>
    <lineage>
        <taxon>Bacteria</taxon>
        <taxon>Bacillati</taxon>
        <taxon>Chloroflexota</taxon>
        <taxon>Chloroflexia</taxon>
        <taxon>Chloroflexales</taxon>
        <taxon>Chloroflexineae</taxon>
        <taxon>Chloroflexaceae</taxon>
        <taxon>Chloroflexus</taxon>
    </lineage>
</organism>
<evidence type="ECO:0000256" key="1">
    <source>
        <dbReference type="ARBA" id="ARBA00022679"/>
    </source>
</evidence>
<dbReference type="SUPFAM" id="SSF55729">
    <property type="entry name" value="Acyl-CoA N-acyltransferases (Nat)"/>
    <property type="match status" value="1"/>
</dbReference>
<dbReference type="CDD" id="cd04301">
    <property type="entry name" value="NAT_SF"/>
    <property type="match status" value="1"/>
</dbReference>
<evidence type="ECO:0000256" key="2">
    <source>
        <dbReference type="ARBA" id="ARBA00023315"/>
    </source>
</evidence>
<keyword evidence="1" id="KW-0808">Transferase</keyword>
<evidence type="ECO:0000259" key="3">
    <source>
        <dbReference type="PROSITE" id="PS51186"/>
    </source>
</evidence>
<dbReference type="EMBL" id="CP000909">
    <property type="protein sequence ID" value="ABY33451.1"/>
    <property type="molecule type" value="Genomic_DNA"/>
</dbReference>
<keyword evidence="5" id="KW-1185">Reference proteome</keyword>
<dbReference type="Pfam" id="PF00583">
    <property type="entry name" value="Acetyltransf_1"/>
    <property type="match status" value="2"/>
</dbReference>
<feature type="domain" description="N-acetyltransferase" evidence="3">
    <location>
        <begin position="194"/>
        <end position="328"/>
    </location>
</feature>
<sequence>MHSHGQGWTVGHVGANSRCGVTHTLSPNLTLQYDRCLAGDTAAERIINNHMTLDIAIIPAADWPALVELFARCNRADNIELPVYLDGDWTPTMAAARIGETLVGGVVMYGYFAIEAVIAVDPAWRRRGFGRQLIEQIERWAYARGGNWIALADEAGSCVAPFVAALDLHRLNVEVELQLDPAQLPPLPEAPDDWQVRLAEKDDVATLTSIIVSAFGDPVEQVSAFVSDRITHPRHRFVIAEMAGHPVAALRLLRAEQTIIITTFGVCRDLQGRGYGKLLLLTTLHRLQAAGYQDIRIEVEEQNTAAYHLYRSSGFVPRRRLGQYGRPR</sequence>